<feature type="transmembrane region" description="Helical" evidence="1">
    <location>
        <begin position="53"/>
        <end position="77"/>
    </location>
</feature>
<dbReference type="EMBL" id="SUNJ01004023">
    <property type="protein sequence ID" value="TPP64797.1"/>
    <property type="molecule type" value="Genomic_DNA"/>
</dbReference>
<evidence type="ECO:0000313" key="2">
    <source>
        <dbReference type="EMBL" id="TPP64797.1"/>
    </source>
</evidence>
<evidence type="ECO:0000256" key="1">
    <source>
        <dbReference type="SAM" id="Phobius"/>
    </source>
</evidence>
<organism evidence="2 3">
    <name type="scientific">Fasciola gigantica</name>
    <name type="common">Giant liver fluke</name>
    <dbReference type="NCBI Taxonomy" id="46835"/>
    <lineage>
        <taxon>Eukaryota</taxon>
        <taxon>Metazoa</taxon>
        <taxon>Spiralia</taxon>
        <taxon>Lophotrochozoa</taxon>
        <taxon>Platyhelminthes</taxon>
        <taxon>Trematoda</taxon>
        <taxon>Digenea</taxon>
        <taxon>Plagiorchiida</taxon>
        <taxon>Echinostomata</taxon>
        <taxon>Echinostomatoidea</taxon>
        <taxon>Fasciolidae</taxon>
        <taxon>Fasciola</taxon>
    </lineage>
</organism>
<accession>A0A504Z2P2</accession>
<keyword evidence="1" id="KW-0812">Transmembrane</keyword>
<sequence>MDLGALSGLLFIFINVCLGVYYITQLIISNEINQTLTDIWIREHFHDLVSVRFGLLGVLIGESLVLGILLILLWWVVYHFGVREKYRLLPIRHPAERIRSNLYTESSNVSRSHQLGTVRNVHYLQRLAQILESYGCRFRRQMQFNSEQDVVALGAADGGSRETLAMACPDSMNENVQNLGQNFTGNSELETDEMLYNQRLEGGVESATCQWKDPDSVLLPSENEQACTSRSMNMRTTEVHMIQSISSRHWSASYSHTIQLLCVYGLVFLCLVVPHCVLQIALDILQQNLPINFIQLSQSRDRLNSDNFSYTMDEDHDIWYTLRDSFGCQTSENSSYCFPSRERTSLDLYDLIHLCAESIHNSENSGHPIPLCSQVVYDWIKGRKWHSSLRLTLFILSYTICISLIVRTVAWPVISSSCQTFPRSNWWKGAGCQELMGSDRRKKSSVFGQPLHRTNRSGPWMEENHGYYHF</sequence>
<keyword evidence="1" id="KW-1133">Transmembrane helix</keyword>
<keyword evidence="1" id="KW-0472">Membrane</keyword>
<dbReference type="Proteomes" id="UP000316759">
    <property type="component" value="Unassembled WGS sequence"/>
</dbReference>
<proteinExistence type="predicted"/>
<reference evidence="2 3" key="1">
    <citation type="submission" date="2019-04" db="EMBL/GenBank/DDBJ databases">
        <title>Annotation for the trematode Fasciola gigantica.</title>
        <authorList>
            <person name="Choi Y.-J."/>
        </authorList>
    </citation>
    <scope>NUCLEOTIDE SEQUENCE [LARGE SCALE GENOMIC DNA]</scope>
    <source>
        <strain evidence="2">Uganda_cow_1</strain>
    </source>
</reference>
<evidence type="ECO:0000313" key="3">
    <source>
        <dbReference type="Proteomes" id="UP000316759"/>
    </source>
</evidence>
<name>A0A504Z2P2_FASGI</name>
<gene>
    <name evidence="2" type="ORF">FGIG_04870</name>
</gene>
<keyword evidence="3" id="KW-1185">Reference proteome</keyword>
<dbReference type="OrthoDB" id="6243283at2759"/>
<protein>
    <submittedName>
        <fullName evidence="2">Uncharacterized protein</fullName>
    </submittedName>
</protein>
<comment type="caution">
    <text evidence="2">The sequence shown here is derived from an EMBL/GenBank/DDBJ whole genome shotgun (WGS) entry which is preliminary data.</text>
</comment>
<dbReference type="AlphaFoldDB" id="A0A504Z2P2"/>